<comment type="similarity">
    <text evidence="7">Belongs to the binding-protein-dependent transport system permease family.</text>
</comment>
<dbReference type="Gene3D" id="1.10.3720.10">
    <property type="entry name" value="MetI-like"/>
    <property type="match status" value="1"/>
</dbReference>
<feature type="transmembrane region" description="Helical" evidence="7">
    <location>
        <begin position="157"/>
        <end position="177"/>
    </location>
</feature>
<dbReference type="PROSITE" id="PS50928">
    <property type="entry name" value="ABC_TM1"/>
    <property type="match status" value="1"/>
</dbReference>
<feature type="transmembrane region" description="Helical" evidence="7">
    <location>
        <begin position="85"/>
        <end position="105"/>
    </location>
</feature>
<feature type="transmembrane region" description="Helical" evidence="7">
    <location>
        <begin position="197"/>
        <end position="218"/>
    </location>
</feature>
<evidence type="ECO:0000256" key="7">
    <source>
        <dbReference type="RuleBase" id="RU363032"/>
    </source>
</evidence>
<accession>A0A4V2YSZ8</accession>
<proteinExistence type="inferred from homology"/>
<protein>
    <submittedName>
        <fullName evidence="9">Carbohydrate ABC transporter permease</fullName>
    </submittedName>
</protein>
<dbReference type="SUPFAM" id="SSF161098">
    <property type="entry name" value="MetI-like"/>
    <property type="match status" value="1"/>
</dbReference>
<gene>
    <name evidence="9" type="ORF">E1293_33205</name>
</gene>
<keyword evidence="2 7" id="KW-0813">Transport</keyword>
<evidence type="ECO:0000256" key="6">
    <source>
        <dbReference type="ARBA" id="ARBA00023136"/>
    </source>
</evidence>
<name>A0A4V2YSZ8_9ACTN</name>
<evidence type="ECO:0000259" key="8">
    <source>
        <dbReference type="PROSITE" id="PS50928"/>
    </source>
</evidence>
<dbReference type="InterPro" id="IPR050901">
    <property type="entry name" value="BP-dep_ABC_trans_perm"/>
</dbReference>
<dbReference type="PANTHER" id="PTHR32243:SF18">
    <property type="entry name" value="INNER MEMBRANE ABC TRANSPORTER PERMEASE PROTEIN YCJP"/>
    <property type="match status" value="1"/>
</dbReference>
<dbReference type="AlphaFoldDB" id="A0A4V2YSZ8"/>
<dbReference type="GO" id="GO:0005886">
    <property type="term" value="C:plasma membrane"/>
    <property type="evidence" value="ECO:0007669"/>
    <property type="project" value="UniProtKB-SubCell"/>
</dbReference>
<evidence type="ECO:0000313" key="10">
    <source>
        <dbReference type="Proteomes" id="UP000295578"/>
    </source>
</evidence>
<evidence type="ECO:0000256" key="5">
    <source>
        <dbReference type="ARBA" id="ARBA00022989"/>
    </source>
</evidence>
<sequence length="289" mass="31148">MTTTGSKHAWKTRRRWLRLWPYAGAAVIVLWCLGPFYWMVVTAFRDVGHTFDATPWPSHPTLDNFRAAFDTSGGDHFGRALLNSMVIACATTALALLIGGPAAYALVRLPMRAKPKVLAAILCASMFPGVAILTPMFQLFTDIKWLGTYQALIVPNISFALPLAIWILTSFFAAMPWELEKAALADGATPAQAFRKILLPLAAPGLFTTGIIVFFAAWDEYLLSSLLSNGNPDVAPVTVAIANFAGSQPHQVPYTAIMAAGAVVTLPLVAAVLVFQRRIVTGLTAGAFK</sequence>
<keyword evidence="5 7" id="KW-1133">Transmembrane helix</keyword>
<keyword evidence="4 7" id="KW-0812">Transmembrane</keyword>
<dbReference type="PANTHER" id="PTHR32243">
    <property type="entry name" value="MALTOSE TRANSPORT SYSTEM PERMEASE-RELATED"/>
    <property type="match status" value="1"/>
</dbReference>
<keyword evidence="10" id="KW-1185">Reference proteome</keyword>
<dbReference type="InterPro" id="IPR035906">
    <property type="entry name" value="MetI-like_sf"/>
</dbReference>
<feature type="domain" description="ABC transmembrane type-1" evidence="8">
    <location>
        <begin position="81"/>
        <end position="275"/>
    </location>
</feature>
<dbReference type="OrthoDB" id="9794684at2"/>
<dbReference type="RefSeq" id="WP_132201679.1">
    <property type="nucleotide sequence ID" value="NZ_SMKY01000212.1"/>
</dbReference>
<keyword evidence="6 7" id="KW-0472">Membrane</keyword>
<evidence type="ECO:0000256" key="3">
    <source>
        <dbReference type="ARBA" id="ARBA00022475"/>
    </source>
</evidence>
<dbReference type="GO" id="GO:0055085">
    <property type="term" value="P:transmembrane transport"/>
    <property type="evidence" value="ECO:0007669"/>
    <property type="project" value="InterPro"/>
</dbReference>
<dbReference type="EMBL" id="SMKY01000212">
    <property type="protein sequence ID" value="TDD71847.1"/>
    <property type="molecule type" value="Genomic_DNA"/>
</dbReference>
<evidence type="ECO:0000256" key="4">
    <source>
        <dbReference type="ARBA" id="ARBA00022692"/>
    </source>
</evidence>
<keyword evidence="3" id="KW-1003">Cell membrane</keyword>
<feature type="transmembrane region" description="Helical" evidence="7">
    <location>
        <begin position="117"/>
        <end position="137"/>
    </location>
</feature>
<evidence type="ECO:0000313" key="9">
    <source>
        <dbReference type="EMBL" id="TDD71847.1"/>
    </source>
</evidence>
<comment type="subcellular location">
    <subcellularLocation>
        <location evidence="1 7">Cell membrane</location>
        <topology evidence="1 7">Multi-pass membrane protein</topology>
    </subcellularLocation>
</comment>
<dbReference type="CDD" id="cd06261">
    <property type="entry name" value="TM_PBP2"/>
    <property type="match status" value="1"/>
</dbReference>
<dbReference type="Proteomes" id="UP000295578">
    <property type="component" value="Unassembled WGS sequence"/>
</dbReference>
<comment type="caution">
    <text evidence="9">The sequence shown here is derived from an EMBL/GenBank/DDBJ whole genome shotgun (WGS) entry which is preliminary data.</text>
</comment>
<dbReference type="InterPro" id="IPR000515">
    <property type="entry name" value="MetI-like"/>
</dbReference>
<reference evidence="9 10" key="1">
    <citation type="submission" date="2019-03" db="EMBL/GenBank/DDBJ databases">
        <title>Draft genome sequences of novel Actinobacteria.</title>
        <authorList>
            <person name="Sahin N."/>
            <person name="Ay H."/>
            <person name="Saygin H."/>
        </authorList>
    </citation>
    <scope>NUCLEOTIDE SEQUENCE [LARGE SCALE GENOMIC DNA]</scope>
    <source>
        <strain evidence="9 10">DSM 45941</strain>
    </source>
</reference>
<dbReference type="Pfam" id="PF00528">
    <property type="entry name" value="BPD_transp_1"/>
    <property type="match status" value="1"/>
</dbReference>
<feature type="transmembrane region" description="Helical" evidence="7">
    <location>
        <begin position="254"/>
        <end position="275"/>
    </location>
</feature>
<feature type="transmembrane region" description="Helical" evidence="7">
    <location>
        <begin position="20"/>
        <end position="40"/>
    </location>
</feature>
<evidence type="ECO:0000256" key="2">
    <source>
        <dbReference type="ARBA" id="ARBA00022448"/>
    </source>
</evidence>
<evidence type="ECO:0000256" key="1">
    <source>
        <dbReference type="ARBA" id="ARBA00004651"/>
    </source>
</evidence>
<organism evidence="9 10">
    <name type="scientific">Actinomadura darangshiensis</name>
    <dbReference type="NCBI Taxonomy" id="705336"/>
    <lineage>
        <taxon>Bacteria</taxon>
        <taxon>Bacillati</taxon>
        <taxon>Actinomycetota</taxon>
        <taxon>Actinomycetes</taxon>
        <taxon>Streptosporangiales</taxon>
        <taxon>Thermomonosporaceae</taxon>
        <taxon>Actinomadura</taxon>
    </lineage>
</organism>